<evidence type="ECO:0000313" key="2">
    <source>
        <dbReference type="EMBL" id="SFJ68825.1"/>
    </source>
</evidence>
<organism evidence="2 3">
    <name type="scientific">Thermoflavimicrobium dichotomicum</name>
    <dbReference type="NCBI Taxonomy" id="46223"/>
    <lineage>
        <taxon>Bacteria</taxon>
        <taxon>Bacillati</taxon>
        <taxon>Bacillota</taxon>
        <taxon>Bacilli</taxon>
        <taxon>Bacillales</taxon>
        <taxon>Thermoactinomycetaceae</taxon>
        <taxon>Thermoflavimicrobium</taxon>
    </lineage>
</organism>
<reference evidence="2 3" key="1">
    <citation type="submission" date="2016-10" db="EMBL/GenBank/DDBJ databases">
        <authorList>
            <person name="de Groot N.N."/>
        </authorList>
    </citation>
    <scope>NUCLEOTIDE SEQUENCE [LARGE SCALE GENOMIC DNA]</scope>
    <source>
        <strain evidence="2 3">DSM 44778</strain>
    </source>
</reference>
<gene>
    <name evidence="2" type="ORF">SAMN05421852_11714</name>
</gene>
<sequence length="162" mass="19059">MEMESPYNPYMDDMEIEQQFPQPPTIPGHPIPPSRPDQRYPIPPSRPDQGYPIPPFRPDQGYPIPPPRPAQRQPALPAPPPYAPTTPPHFPPGAPPYVDPRRLRRCMHRMVYIWRHGGRRPFWAWLTAVTGQNIAGYRWSERRRTWDPFSMNIHEIRSFQCY</sequence>
<protein>
    <submittedName>
        <fullName evidence="2">Uncharacterized protein</fullName>
    </submittedName>
</protein>
<proteinExistence type="predicted"/>
<accession>A0A1I3TCZ7</accession>
<evidence type="ECO:0000313" key="3">
    <source>
        <dbReference type="Proteomes" id="UP000199545"/>
    </source>
</evidence>
<dbReference type="STRING" id="46223.SAMN05421852_11714"/>
<dbReference type="Proteomes" id="UP000199545">
    <property type="component" value="Unassembled WGS sequence"/>
</dbReference>
<keyword evidence="3" id="KW-1185">Reference proteome</keyword>
<name>A0A1I3TCZ7_9BACL</name>
<evidence type="ECO:0000256" key="1">
    <source>
        <dbReference type="SAM" id="MobiDB-lite"/>
    </source>
</evidence>
<feature type="compositionally biased region" description="Pro residues" evidence="1">
    <location>
        <begin position="76"/>
        <end position="93"/>
    </location>
</feature>
<feature type="region of interest" description="Disordered" evidence="1">
    <location>
        <begin position="1"/>
        <end position="93"/>
    </location>
</feature>
<feature type="compositionally biased region" description="Pro residues" evidence="1">
    <location>
        <begin position="21"/>
        <end position="69"/>
    </location>
</feature>
<dbReference type="EMBL" id="FORR01000017">
    <property type="protein sequence ID" value="SFJ68825.1"/>
    <property type="molecule type" value="Genomic_DNA"/>
</dbReference>
<dbReference type="AlphaFoldDB" id="A0A1I3TCZ7"/>